<evidence type="ECO:0000256" key="2">
    <source>
        <dbReference type="ARBA" id="ARBA00023079"/>
    </source>
</evidence>
<dbReference type="PANTHER" id="PTHR48081:SF33">
    <property type="entry name" value="KYNURENINE FORMAMIDASE"/>
    <property type="match status" value="1"/>
</dbReference>
<name>A0A9W4XFZ2_9ASCO</name>
<feature type="active site" description="Nucleophile" evidence="3">
    <location>
        <position position="96"/>
    </location>
</feature>
<dbReference type="GO" id="GO:0004061">
    <property type="term" value="F:arylformamidase activity"/>
    <property type="evidence" value="ECO:0007669"/>
    <property type="project" value="UniProtKB-UniRule"/>
</dbReference>
<reference evidence="5" key="1">
    <citation type="submission" date="2022-12" db="EMBL/GenBank/DDBJ databases">
        <authorList>
            <person name="Brejova B."/>
        </authorList>
    </citation>
    <scope>NUCLEOTIDE SEQUENCE</scope>
</reference>
<evidence type="ECO:0000256" key="1">
    <source>
        <dbReference type="ARBA" id="ARBA00022801"/>
    </source>
</evidence>
<sequence>MEYSYNQHKLQKIKVWNYKPNQTTYIYIHGGAWRDPNWTYDQLEPVVRNDNFTYIGINYRLSPDVKHPDHLIDILQALQYIKQNFEVGDLHILGYSCGATLILQLLNFEEIIEMGLQAFGLSKTSLPDLCNLIPFIYKNIKFKSLRFLDGIYDPLELIEEYPDYSSFIEAAFVKTVVLPNREATISSIQQSTQLCGNFNDIPFSLVDKDTKFIIVQSLEDDLLTMSQTKCLIEYFTNKKQPLSLNTGLYGKHNDLYGEKRRKLFIE</sequence>
<dbReference type="EC" id="3.5.1.9" evidence="3"/>
<feature type="active site" evidence="3">
    <location>
        <position position="252"/>
    </location>
</feature>
<dbReference type="GO" id="GO:0019441">
    <property type="term" value="P:L-tryptophan catabolic process to kynurenine"/>
    <property type="evidence" value="ECO:0007669"/>
    <property type="project" value="UniProtKB-UniRule"/>
</dbReference>
<dbReference type="InterPro" id="IPR029058">
    <property type="entry name" value="AB_hydrolase_fold"/>
</dbReference>
<gene>
    <name evidence="3" type="primary">BNA7</name>
    <name evidence="5" type="ORF">CANVERA_P1753</name>
</gene>
<evidence type="ECO:0000256" key="3">
    <source>
        <dbReference type="HAMAP-Rule" id="MF_03014"/>
    </source>
</evidence>
<dbReference type="AlphaFoldDB" id="A0A9W4XFZ2"/>
<dbReference type="InterPro" id="IPR050300">
    <property type="entry name" value="GDXG_lipolytic_enzyme"/>
</dbReference>
<dbReference type="Gene3D" id="3.40.50.1820">
    <property type="entry name" value="alpha/beta hydrolase"/>
    <property type="match status" value="1"/>
</dbReference>
<dbReference type="PANTHER" id="PTHR48081">
    <property type="entry name" value="AB HYDROLASE SUPERFAMILY PROTEIN C4A8.06C"/>
    <property type="match status" value="1"/>
</dbReference>
<comment type="similarity">
    <text evidence="3">Belongs to the kynurenine formamidase family.</text>
</comment>
<comment type="domain">
    <text evidence="3">The main chain amide nitrogen atoms of the second glycine and its adjacent residue in the HGGXW motif define the oxyanion hole, and stabilize the oxyanion that forms during the nucleophilic attack by the catalytic serine during substrate cleavage.</text>
</comment>
<keyword evidence="6" id="KW-1185">Reference proteome</keyword>
<comment type="function">
    <text evidence="3">Catalyzes the hydrolysis of N-formyl-L-kynurenine to L-kynurenine, the second step in the kynurenine pathway of tryptophan degradation. Kynurenine may be further oxidized to nicotinic acid, NAD(H) and NADP(H). Required for elimination of toxic metabolites.</text>
</comment>
<dbReference type="GO" id="GO:0034354">
    <property type="term" value="P:'de novo' NAD+ biosynthetic process from L-tryptophan"/>
    <property type="evidence" value="ECO:0007669"/>
    <property type="project" value="UniProtKB-UniRule"/>
</dbReference>
<organism evidence="5 6">
    <name type="scientific">Candida verbasci</name>
    <dbReference type="NCBI Taxonomy" id="1227364"/>
    <lineage>
        <taxon>Eukaryota</taxon>
        <taxon>Fungi</taxon>
        <taxon>Dikarya</taxon>
        <taxon>Ascomycota</taxon>
        <taxon>Saccharomycotina</taxon>
        <taxon>Pichiomycetes</taxon>
        <taxon>Debaryomycetaceae</taxon>
        <taxon>Candida/Lodderomyces clade</taxon>
        <taxon>Candida</taxon>
    </lineage>
</organism>
<evidence type="ECO:0000259" key="4">
    <source>
        <dbReference type="Pfam" id="PF20434"/>
    </source>
</evidence>
<feature type="short sequence motif" description="HGGXW" evidence="3">
    <location>
        <begin position="29"/>
        <end position="33"/>
    </location>
</feature>
<evidence type="ECO:0000313" key="5">
    <source>
        <dbReference type="EMBL" id="CAI5757236.1"/>
    </source>
</evidence>
<dbReference type="HAMAP" id="MF_03014">
    <property type="entry name" value="KFase"/>
    <property type="match status" value="1"/>
</dbReference>
<comment type="caution">
    <text evidence="5">The sequence shown here is derived from an EMBL/GenBank/DDBJ whole genome shotgun (WGS) entry which is preliminary data.</text>
</comment>
<proteinExistence type="inferred from homology"/>
<dbReference type="SUPFAM" id="SSF53474">
    <property type="entry name" value="alpha/beta-Hydrolases"/>
    <property type="match status" value="1"/>
</dbReference>
<accession>A0A9W4XFZ2</accession>
<dbReference type="OrthoDB" id="420264at2759"/>
<comment type="pathway">
    <text evidence="3">Amino-acid degradation; L-tryptophan degradation via kynurenine pathway; L-kynurenine from L-tryptophan: step 2/2.</text>
</comment>
<dbReference type="InterPro" id="IPR027519">
    <property type="entry name" value="KFase_ver/fungi-typ"/>
</dbReference>
<dbReference type="InterPro" id="IPR049492">
    <property type="entry name" value="BD-FAE-like_dom"/>
</dbReference>
<protein>
    <recommendedName>
        <fullName evidence="3">Kynurenine formamidase</fullName>
        <shortName evidence="3">KFA</shortName>
        <shortName evidence="3">KFase</shortName>
        <ecNumber evidence="3">3.5.1.9</ecNumber>
    </recommendedName>
    <alternativeName>
        <fullName evidence="3">Arylformamidase</fullName>
    </alternativeName>
    <alternativeName>
        <fullName evidence="3">N-formylkynurenine formamidase</fullName>
        <shortName evidence="3">FKF</shortName>
    </alternativeName>
</protein>
<dbReference type="Pfam" id="PF20434">
    <property type="entry name" value="BD-FAE"/>
    <property type="match status" value="1"/>
</dbReference>
<comment type="catalytic activity">
    <reaction evidence="3">
        <text>N-formyl-L-kynurenine + H2O = L-kynurenine + formate + H(+)</text>
        <dbReference type="Rhea" id="RHEA:13009"/>
        <dbReference type="ChEBI" id="CHEBI:15377"/>
        <dbReference type="ChEBI" id="CHEBI:15378"/>
        <dbReference type="ChEBI" id="CHEBI:15740"/>
        <dbReference type="ChEBI" id="CHEBI:57959"/>
        <dbReference type="ChEBI" id="CHEBI:58629"/>
        <dbReference type="EC" id="3.5.1.9"/>
    </reaction>
</comment>
<evidence type="ECO:0000313" key="6">
    <source>
        <dbReference type="Proteomes" id="UP001152885"/>
    </source>
</evidence>
<comment type="subunit">
    <text evidence="3">Homodimer.</text>
</comment>
<keyword evidence="1 3" id="KW-0378">Hydrolase</keyword>
<feature type="active site" evidence="3">
    <location>
        <position position="220"/>
    </location>
</feature>
<keyword evidence="2 3" id="KW-0823">Tryptophan catabolism</keyword>
<dbReference type="EMBL" id="CANTUO010000001">
    <property type="protein sequence ID" value="CAI5757236.1"/>
    <property type="molecule type" value="Genomic_DNA"/>
</dbReference>
<dbReference type="Proteomes" id="UP001152885">
    <property type="component" value="Unassembled WGS sequence"/>
</dbReference>
<feature type="domain" description="BD-FAE-like" evidence="4">
    <location>
        <begin position="23"/>
        <end position="101"/>
    </location>
</feature>